<organism evidence="4 5">
    <name type="scientific">Megalurothrips usitatus</name>
    <name type="common">bean blossom thrips</name>
    <dbReference type="NCBI Taxonomy" id="439358"/>
    <lineage>
        <taxon>Eukaryota</taxon>
        <taxon>Metazoa</taxon>
        <taxon>Ecdysozoa</taxon>
        <taxon>Arthropoda</taxon>
        <taxon>Hexapoda</taxon>
        <taxon>Insecta</taxon>
        <taxon>Pterygota</taxon>
        <taxon>Neoptera</taxon>
        <taxon>Paraneoptera</taxon>
        <taxon>Thysanoptera</taxon>
        <taxon>Terebrantia</taxon>
        <taxon>Thripoidea</taxon>
        <taxon>Thripidae</taxon>
        <taxon>Megalurothrips</taxon>
    </lineage>
</organism>
<feature type="signal peptide" evidence="2">
    <location>
        <begin position="1"/>
        <end position="17"/>
    </location>
</feature>
<dbReference type="Pfam" id="PF15998">
    <property type="entry name" value="DUF4773"/>
    <property type="match status" value="1"/>
</dbReference>
<evidence type="ECO:0000256" key="1">
    <source>
        <dbReference type="SAM" id="MobiDB-lite"/>
    </source>
</evidence>
<keyword evidence="5" id="KW-1185">Reference proteome</keyword>
<sequence length="217" mass="23206">MRVLLAVVSVLAAAASGGGPLPSAGTAQFRDLADGRVLAAIPGRVPVAGPPAGAAQGPHLGPSPCTCSSTACACCAYLAVDILTFHWEKKVCVNVFASEGTVVIGLIVEEEVVIDRWELQLLDGVLGPQEFCVIYPPAFLDFCLRLVNIYFENGTLHLCIDLLARSPHWPVSTMHFHCLTFPAPHLFRNNSATATHPIAPPRPPHRPGAHRPVHDKF</sequence>
<dbReference type="PANTHER" id="PTHR36299">
    <property type="entry name" value="AGAP008005-PA"/>
    <property type="match status" value="1"/>
</dbReference>
<accession>A0AAV7XDP9</accession>
<feature type="region of interest" description="Disordered" evidence="1">
    <location>
        <begin position="194"/>
        <end position="217"/>
    </location>
</feature>
<protein>
    <recommendedName>
        <fullName evidence="3">DUF4773 domain-containing protein</fullName>
    </recommendedName>
</protein>
<comment type="caution">
    <text evidence="4">The sequence shown here is derived from an EMBL/GenBank/DDBJ whole genome shotgun (WGS) entry which is preliminary data.</text>
</comment>
<reference evidence="4" key="1">
    <citation type="submission" date="2022-12" db="EMBL/GenBank/DDBJ databases">
        <title>Chromosome-level genome assembly of the bean flower thrips Megalurothrips usitatus.</title>
        <authorList>
            <person name="Ma L."/>
            <person name="Liu Q."/>
            <person name="Li H."/>
            <person name="Cai W."/>
        </authorList>
    </citation>
    <scope>NUCLEOTIDE SEQUENCE</scope>
    <source>
        <strain evidence="4">Cailab_2022a</strain>
    </source>
</reference>
<proteinExistence type="predicted"/>
<evidence type="ECO:0000313" key="5">
    <source>
        <dbReference type="Proteomes" id="UP001075354"/>
    </source>
</evidence>
<dbReference type="InterPro" id="IPR031941">
    <property type="entry name" value="DUF4773"/>
</dbReference>
<evidence type="ECO:0000313" key="4">
    <source>
        <dbReference type="EMBL" id="KAJ1522495.1"/>
    </source>
</evidence>
<evidence type="ECO:0000259" key="3">
    <source>
        <dbReference type="Pfam" id="PF15998"/>
    </source>
</evidence>
<keyword evidence="2" id="KW-0732">Signal</keyword>
<evidence type="ECO:0000256" key="2">
    <source>
        <dbReference type="SAM" id="SignalP"/>
    </source>
</evidence>
<feature type="chain" id="PRO_5043764992" description="DUF4773 domain-containing protein" evidence="2">
    <location>
        <begin position="18"/>
        <end position="217"/>
    </location>
</feature>
<gene>
    <name evidence="4" type="ORF">ONE63_001685</name>
</gene>
<feature type="domain" description="DUF4773" evidence="3">
    <location>
        <begin position="64"/>
        <end position="181"/>
    </location>
</feature>
<name>A0AAV7XDP9_9NEOP</name>
<dbReference type="EMBL" id="JAPTSV010000011">
    <property type="protein sequence ID" value="KAJ1522495.1"/>
    <property type="molecule type" value="Genomic_DNA"/>
</dbReference>
<dbReference type="PANTHER" id="PTHR36299:SF4">
    <property type="entry name" value="GH07892P-RELATED"/>
    <property type="match status" value="1"/>
</dbReference>
<dbReference type="AlphaFoldDB" id="A0AAV7XDP9"/>
<dbReference type="Proteomes" id="UP001075354">
    <property type="component" value="Chromosome 11"/>
</dbReference>